<accession>A0A6N4RDJ1</accession>
<dbReference type="EMBL" id="VAFM01000001">
    <property type="protein sequence ID" value="TKW61369.1"/>
    <property type="molecule type" value="Genomic_DNA"/>
</dbReference>
<evidence type="ECO:0000313" key="3">
    <source>
        <dbReference type="Proteomes" id="UP000320948"/>
    </source>
</evidence>
<feature type="compositionally biased region" description="Basic and acidic residues" evidence="1">
    <location>
        <begin position="57"/>
        <end position="67"/>
    </location>
</feature>
<feature type="compositionally biased region" description="Low complexity" evidence="1">
    <location>
        <begin position="35"/>
        <end position="52"/>
    </location>
</feature>
<evidence type="ECO:0000313" key="2">
    <source>
        <dbReference type="EMBL" id="TKW61369.1"/>
    </source>
</evidence>
<dbReference type="Proteomes" id="UP000320948">
    <property type="component" value="Unassembled WGS sequence"/>
</dbReference>
<reference evidence="2 3" key="1">
    <citation type="journal article" date="2017" name="Nat. Commun.">
        <title>In situ click chemistry generation of cyclooxygenase-2 inhibitors.</title>
        <authorList>
            <person name="Bhardwaj A."/>
            <person name="Kaur J."/>
            <person name="Wuest M."/>
            <person name="Wuest F."/>
        </authorList>
    </citation>
    <scope>NUCLEOTIDE SEQUENCE [LARGE SCALE GENOMIC DNA]</scope>
    <source>
        <strain evidence="2">S2_018_000_R2_106</strain>
    </source>
</reference>
<sequence length="74" mass="7955">MANYGNHEQHVKAGQQSHKNSNGQNDDSNRSMKASGRNQNDSDSSRSSSSGSGTRGGTREQHAEAGRQSHKNSK</sequence>
<feature type="region of interest" description="Disordered" evidence="1">
    <location>
        <begin position="1"/>
        <end position="74"/>
    </location>
</feature>
<protein>
    <recommendedName>
        <fullName evidence="4">Stress-induced protein</fullName>
    </recommendedName>
</protein>
<organism evidence="2 3">
    <name type="scientific">Blastochloris viridis</name>
    <name type="common">Rhodopseudomonas viridis</name>
    <dbReference type="NCBI Taxonomy" id="1079"/>
    <lineage>
        <taxon>Bacteria</taxon>
        <taxon>Pseudomonadati</taxon>
        <taxon>Pseudomonadota</taxon>
        <taxon>Alphaproteobacteria</taxon>
        <taxon>Hyphomicrobiales</taxon>
        <taxon>Blastochloridaceae</taxon>
        <taxon>Blastochloris</taxon>
    </lineage>
</organism>
<gene>
    <name evidence="2" type="ORF">DI628_01720</name>
</gene>
<evidence type="ECO:0000256" key="1">
    <source>
        <dbReference type="SAM" id="MobiDB-lite"/>
    </source>
</evidence>
<dbReference type="AlphaFoldDB" id="A0A6N4RDJ1"/>
<comment type="caution">
    <text evidence="2">The sequence shown here is derived from an EMBL/GenBank/DDBJ whole genome shotgun (WGS) entry which is preliminary data.</text>
</comment>
<evidence type="ECO:0008006" key="4">
    <source>
        <dbReference type="Google" id="ProtNLM"/>
    </source>
</evidence>
<name>A0A6N4RDJ1_BLAVI</name>
<proteinExistence type="predicted"/>
<feature type="compositionally biased region" description="Polar residues" evidence="1">
    <location>
        <begin position="14"/>
        <end position="26"/>
    </location>
</feature>